<dbReference type="GO" id="GO:0043041">
    <property type="term" value="P:amino acid activation for nonribosomal peptide biosynthetic process"/>
    <property type="evidence" value="ECO:0007669"/>
    <property type="project" value="TreeGrafter"/>
</dbReference>
<dbReference type="InterPro" id="IPR045851">
    <property type="entry name" value="AMP-bd_C_sf"/>
</dbReference>
<gene>
    <name evidence="6" type="ORF">LK07_03875</name>
</gene>
<dbReference type="InterPro" id="IPR029058">
    <property type="entry name" value="AB_hydrolase_fold"/>
</dbReference>
<dbReference type="EMBL" id="CP022433">
    <property type="protein sequence ID" value="ASN23311.1"/>
    <property type="molecule type" value="Genomic_DNA"/>
</dbReference>
<evidence type="ECO:0000313" key="6">
    <source>
        <dbReference type="EMBL" id="ASN23311.1"/>
    </source>
</evidence>
<dbReference type="Proteomes" id="UP000031501">
    <property type="component" value="Chromosome"/>
</dbReference>
<dbReference type="GO" id="GO:0005737">
    <property type="term" value="C:cytoplasm"/>
    <property type="evidence" value="ECO:0007669"/>
    <property type="project" value="TreeGrafter"/>
</dbReference>
<dbReference type="GO" id="GO:0044550">
    <property type="term" value="P:secondary metabolite biosynthetic process"/>
    <property type="evidence" value="ECO:0007669"/>
    <property type="project" value="TreeGrafter"/>
</dbReference>
<dbReference type="CDD" id="cd12117">
    <property type="entry name" value="A_NRPS_Srf_like"/>
    <property type="match status" value="1"/>
</dbReference>
<dbReference type="Gene3D" id="3.40.50.980">
    <property type="match status" value="2"/>
</dbReference>
<dbReference type="Gene3D" id="2.30.38.10">
    <property type="entry name" value="Luciferase, Domain 3"/>
    <property type="match status" value="1"/>
</dbReference>
<keyword evidence="4" id="KW-0597">Phosphoprotein</keyword>
<dbReference type="InterPro" id="IPR009081">
    <property type="entry name" value="PP-bd_ACP"/>
</dbReference>
<sequence length="591" mass="63559">MTAFSIPARFAEQVARTPHATAVSEAATGAALSYQELDQRANRLARRLIRLGVGREDRVGVLMERSADLVVALLAILKAGGVYLPVHEADPADRRQWIVDRARPMLLLVDDAMRAAGVPDRVPVVAVHDPEIAGELIDDPRVPLHPDQLAYVIHTSGSTGQPKGVAVTQREVVRLLVDPQWAVERHTRVLQLAPYAFDVSAYEIWMPLLHGGQVVVAPPGRLEPSVLRELITEYEITGLHMTAGLFRVFAEESPATLVGVREVLTGGDVVSPVAVRRVLAACPDIVIRALYGATEGSVFSAHCVITRDTELGKVVPVGDVFTGIRIHILDEGLTPAPAGAVGEIYLAGEGVARGYLGQPDLTAERFVADPFGLPGSRMYRTGDMARRTADDAIEFVGREDSQVKILGFLVDLAEVEAALADHPGLTQVVVLAREREDGNKQLVCYVVAETGTVDLAAVRAHARTKLPGYMTPEAFVRLDALPLTANGKLDREAMPEPDFDQVVASRTPETPLQQELCAMFSSLLEVPDVGIDDSFFDLGGQSLQAIRLCNRIGAAVGVGVSVNKLFDNPTVAELAAYIDANRAAYRATAAS</sequence>
<dbReference type="SUPFAM" id="SSF47336">
    <property type="entry name" value="ACP-like"/>
    <property type="match status" value="1"/>
</dbReference>
<dbReference type="InterPro" id="IPR036736">
    <property type="entry name" value="ACP-like_sf"/>
</dbReference>
<dbReference type="SUPFAM" id="SSF56801">
    <property type="entry name" value="Acetyl-CoA synthetase-like"/>
    <property type="match status" value="1"/>
</dbReference>
<dbReference type="Pfam" id="PF00550">
    <property type="entry name" value="PP-binding"/>
    <property type="match status" value="1"/>
</dbReference>
<evidence type="ECO:0000256" key="3">
    <source>
        <dbReference type="ARBA" id="ARBA00022450"/>
    </source>
</evidence>
<organism evidence="6 7">
    <name type="scientific">Streptomyces pluripotens</name>
    <dbReference type="NCBI Taxonomy" id="1355015"/>
    <lineage>
        <taxon>Bacteria</taxon>
        <taxon>Bacillati</taxon>
        <taxon>Actinomycetota</taxon>
        <taxon>Actinomycetes</taxon>
        <taxon>Kitasatosporales</taxon>
        <taxon>Streptomycetaceae</taxon>
        <taxon>Streptomyces</taxon>
    </lineage>
</organism>
<evidence type="ECO:0000256" key="1">
    <source>
        <dbReference type="ARBA" id="ARBA00001957"/>
    </source>
</evidence>
<evidence type="ECO:0000256" key="4">
    <source>
        <dbReference type="ARBA" id="ARBA00022553"/>
    </source>
</evidence>
<dbReference type="PANTHER" id="PTHR45527:SF1">
    <property type="entry name" value="FATTY ACID SYNTHASE"/>
    <property type="match status" value="1"/>
</dbReference>
<dbReference type="GO" id="GO:0031177">
    <property type="term" value="F:phosphopantetheine binding"/>
    <property type="evidence" value="ECO:0007669"/>
    <property type="project" value="InterPro"/>
</dbReference>
<dbReference type="Gene3D" id="3.30.300.30">
    <property type="match status" value="1"/>
</dbReference>
<comment type="cofactor">
    <cofactor evidence="1">
        <name>pantetheine 4'-phosphate</name>
        <dbReference type="ChEBI" id="CHEBI:47942"/>
    </cofactor>
</comment>
<dbReference type="PANTHER" id="PTHR45527">
    <property type="entry name" value="NONRIBOSOMAL PEPTIDE SYNTHETASE"/>
    <property type="match status" value="1"/>
</dbReference>
<dbReference type="PROSITE" id="PS50075">
    <property type="entry name" value="CARRIER"/>
    <property type="match status" value="1"/>
</dbReference>
<dbReference type="STRING" id="1355015.LK06_002790"/>
<dbReference type="Gene3D" id="3.40.50.1820">
    <property type="entry name" value="alpha/beta hydrolase"/>
    <property type="match status" value="1"/>
</dbReference>
<comment type="similarity">
    <text evidence="2">Belongs to the ATP-dependent AMP-binding enzyme family.</text>
</comment>
<proteinExistence type="inferred from homology"/>
<dbReference type="OrthoDB" id="2472181at2"/>
<dbReference type="InterPro" id="IPR020806">
    <property type="entry name" value="PKS_PP-bd"/>
</dbReference>
<dbReference type="RefSeq" id="WP_039658258.1">
    <property type="nucleotide sequence ID" value="NZ_CP021080.1"/>
</dbReference>
<reference evidence="6 7" key="1">
    <citation type="submission" date="2017-07" db="EMBL/GenBank/DDBJ databases">
        <title>Genome sequence of Streptomyces pluripotens MUSC 137T.</title>
        <authorList>
            <person name="Ser H.-L."/>
            <person name="Lee L.-H."/>
        </authorList>
    </citation>
    <scope>NUCLEOTIDE SEQUENCE [LARGE SCALE GENOMIC DNA]</scope>
    <source>
        <strain evidence="6 7">MUSC 137</strain>
    </source>
</reference>
<evidence type="ECO:0000256" key="2">
    <source>
        <dbReference type="ARBA" id="ARBA00006432"/>
    </source>
</evidence>
<dbReference type="InterPro" id="IPR010071">
    <property type="entry name" value="AA_adenyl_dom"/>
</dbReference>
<dbReference type="PROSITE" id="PS00455">
    <property type="entry name" value="AMP_BINDING"/>
    <property type="match status" value="1"/>
</dbReference>
<dbReference type="InterPro" id="IPR025110">
    <property type="entry name" value="AMP-bd_C"/>
</dbReference>
<dbReference type="Pfam" id="PF00501">
    <property type="entry name" value="AMP-binding"/>
    <property type="match status" value="1"/>
</dbReference>
<dbReference type="FunFam" id="3.40.50.980:FF:000001">
    <property type="entry name" value="Non-ribosomal peptide synthetase"/>
    <property type="match status" value="1"/>
</dbReference>
<dbReference type="GO" id="GO:0017000">
    <property type="term" value="P:antibiotic biosynthetic process"/>
    <property type="evidence" value="ECO:0007669"/>
    <property type="project" value="UniProtKB-ARBA"/>
</dbReference>
<dbReference type="KEGG" id="splu:LK06_002790"/>
<dbReference type="SMART" id="SM00823">
    <property type="entry name" value="PKS_PP"/>
    <property type="match status" value="1"/>
</dbReference>
<keyword evidence="7" id="KW-1185">Reference proteome</keyword>
<name>A0A221NTM7_9ACTN</name>
<evidence type="ECO:0000313" key="7">
    <source>
        <dbReference type="Proteomes" id="UP000031501"/>
    </source>
</evidence>
<evidence type="ECO:0000259" key="5">
    <source>
        <dbReference type="PROSITE" id="PS50075"/>
    </source>
</evidence>
<protein>
    <submittedName>
        <fullName evidence="6">Thioester reductase</fullName>
    </submittedName>
</protein>
<feature type="domain" description="Carrier" evidence="5">
    <location>
        <begin position="507"/>
        <end position="582"/>
    </location>
</feature>
<accession>A0A221NTM7</accession>
<keyword evidence="3" id="KW-0596">Phosphopantetheine</keyword>
<dbReference type="Pfam" id="PF13193">
    <property type="entry name" value="AMP-binding_C"/>
    <property type="match status" value="1"/>
</dbReference>
<dbReference type="AlphaFoldDB" id="A0A221NTM7"/>
<dbReference type="InterPro" id="IPR020845">
    <property type="entry name" value="AMP-binding_CS"/>
</dbReference>
<dbReference type="NCBIfam" id="TIGR01733">
    <property type="entry name" value="AA-adenyl-dom"/>
    <property type="match status" value="1"/>
</dbReference>
<dbReference type="InterPro" id="IPR000873">
    <property type="entry name" value="AMP-dep_synth/lig_dom"/>
</dbReference>
<dbReference type="FunFam" id="1.10.1200.10:FF:000005">
    <property type="entry name" value="Nonribosomal peptide synthetase 1"/>
    <property type="match status" value="1"/>
</dbReference>
<dbReference type="FunFam" id="3.30.300.30:FF:000010">
    <property type="entry name" value="Enterobactin synthetase component F"/>
    <property type="match status" value="1"/>
</dbReference>
<dbReference type="FunFam" id="2.30.38.10:FF:000001">
    <property type="entry name" value="Non-ribosomal peptide synthetase PvdI"/>
    <property type="match status" value="1"/>
</dbReference>